<reference evidence="9" key="2">
    <citation type="submission" date="2018-06" db="EMBL/GenBank/DDBJ databases">
        <authorList>
            <consortium name="Pathogen Informatics"/>
            <person name="Doyle S."/>
        </authorList>
    </citation>
    <scope>NUCLEOTIDE SEQUENCE [LARGE SCALE GENOMIC DNA]</scope>
    <source>
        <strain evidence="9">NCTC12218</strain>
    </source>
</reference>
<evidence type="ECO:0000259" key="5">
    <source>
        <dbReference type="Pfam" id="PF00370"/>
    </source>
</evidence>
<dbReference type="PROSITE" id="PS00445">
    <property type="entry name" value="FGGY_KINASES_2"/>
    <property type="match status" value="1"/>
</dbReference>
<protein>
    <submittedName>
        <fullName evidence="9">Gluconate kinase</fullName>
        <ecNumber evidence="9">2.7.1.-</ecNumber>
        <ecNumber evidence="9">2.7.1.12</ecNumber>
    </submittedName>
    <submittedName>
        <fullName evidence="8">Gluconokinase</fullName>
    </submittedName>
</protein>
<dbReference type="EC" id="2.7.1.12" evidence="9"/>
<dbReference type="EMBL" id="LR962863">
    <property type="protein sequence ID" value="CAD7359267.1"/>
    <property type="molecule type" value="Genomic_DNA"/>
</dbReference>
<dbReference type="Pfam" id="PF02782">
    <property type="entry name" value="FGGY_C"/>
    <property type="match status" value="1"/>
</dbReference>
<dbReference type="EC" id="2.7.1.-" evidence="9"/>
<comment type="similarity">
    <text evidence="1 4">Belongs to the FGGY kinase family.</text>
</comment>
<dbReference type="InterPro" id="IPR018484">
    <property type="entry name" value="FGGY_N"/>
</dbReference>
<dbReference type="Pfam" id="PF00370">
    <property type="entry name" value="FGGY_N"/>
    <property type="match status" value="1"/>
</dbReference>
<dbReference type="EMBL" id="POVK01000003">
    <property type="protein sequence ID" value="NHA33197.1"/>
    <property type="molecule type" value="Genomic_DNA"/>
</dbReference>
<dbReference type="EMBL" id="UHEF01000001">
    <property type="protein sequence ID" value="SUM87995.1"/>
    <property type="molecule type" value="Genomic_DNA"/>
</dbReference>
<evidence type="ECO:0000256" key="2">
    <source>
        <dbReference type="ARBA" id="ARBA00022679"/>
    </source>
</evidence>
<reference evidence="8 11" key="1">
    <citation type="submission" date="2018-01" db="EMBL/GenBank/DDBJ databases">
        <title>Complete genome sequence of Staphylococcus Scheliferi isolated from human.</title>
        <authorList>
            <person name="Abouelkhair M.A."/>
            <person name="Bemis D.A."/>
            <person name="Kania S.A."/>
        </authorList>
    </citation>
    <scope>NUCLEOTIDE SEQUENCE [LARGE SCALE GENOMIC DNA]</scope>
    <source>
        <strain evidence="8 11">ATCC 43808</strain>
    </source>
</reference>
<evidence type="ECO:0000313" key="7">
    <source>
        <dbReference type="EMBL" id="CAD7359267.1"/>
    </source>
</evidence>
<dbReference type="GO" id="GO:0019521">
    <property type="term" value="P:D-gluconate metabolic process"/>
    <property type="evidence" value="ECO:0007669"/>
    <property type="project" value="InterPro"/>
</dbReference>
<evidence type="ECO:0000313" key="8">
    <source>
        <dbReference type="EMBL" id="NHA33197.1"/>
    </source>
</evidence>
<evidence type="ECO:0000259" key="6">
    <source>
        <dbReference type="Pfam" id="PF02782"/>
    </source>
</evidence>
<feature type="domain" description="Carbohydrate kinase FGGY N-terminal" evidence="5">
    <location>
        <begin position="5"/>
        <end position="248"/>
    </location>
</feature>
<accession>A0A7Z7QNN9</accession>
<dbReference type="Gene3D" id="3.30.420.40">
    <property type="match status" value="2"/>
</dbReference>
<dbReference type="InterPro" id="IPR018483">
    <property type="entry name" value="Carb_kinase_FGGY_CS"/>
</dbReference>
<evidence type="ECO:0000313" key="9">
    <source>
        <dbReference type="EMBL" id="SUM87995.1"/>
    </source>
</evidence>
<dbReference type="Proteomes" id="UP000572988">
    <property type="component" value="Unassembled WGS sequence"/>
</dbReference>
<keyword evidence="11" id="KW-1185">Reference proteome</keyword>
<dbReference type="RefSeq" id="WP_126496280.1">
    <property type="nucleotide sequence ID" value="NZ_CALYFA010000003.1"/>
</dbReference>
<organism evidence="9">
    <name type="scientific">Staphylococcus schleiferi</name>
    <dbReference type="NCBI Taxonomy" id="1295"/>
    <lineage>
        <taxon>Bacteria</taxon>
        <taxon>Bacillati</taxon>
        <taxon>Bacillota</taxon>
        <taxon>Bacilli</taxon>
        <taxon>Bacillales</taxon>
        <taxon>Staphylococcaceae</taxon>
        <taxon>Staphylococcus</taxon>
    </lineage>
</organism>
<evidence type="ECO:0000313" key="10">
    <source>
        <dbReference type="Proteomes" id="UP000264146"/>
    </source>
</evidence>
<dbReference type="PANTHER" id="PTHR43095:SF2">
    <property type="entry name" value="GLUCONOKINASE"/>
    <property type="match status" value="1"/>
</dbReference>
<evidence type="ECO:0000256" key="1">
    <source>
        <dbReference type="ARBA" id="ARBA00009156"/>
    </source>
</evidence>
<evidence type="ECO:0000256" key="4">
    <source>
        <dbReference type="RuleBase" id="RU003733"/>
    </source>
</evidence>
<dbReference type="PIRSF" id="PIRSF000538">
    <property type="entry name" value="GlpK"/>
    <property type="match status" value="1"/>
</dbReference>
<dbReference type="PROSITE" id="PS00933">
    <property type="entry name" value="FGGY_KINASES_1"/>
    <property type="match status" value="1"/>
</dbReference>
<gene>
    <name evidence="9" type="primary">gntK_1</name>
    <name evidence="8" type="synonym">gntK</name>
    <name evidence="8" type="ORF">C1O36_01420</name>
    <name evidence="9" type="ORF">NCTC12218_00873</name>
</gene>
<name>A0A7Z7QNN9_STASC</name>
<dbReference type="InterPro" id="IPR050406">
    <property type="entry name" value="FGGY_Carb_Kinase"/>
</dbReference>
<dbReference type="InterPro" id="IPR018485">
    <property type="entry name" value="FGGY_C"/>
</dbReference>
<dbReference type="SUPFAM" id="SSF53067">
    <property type="entry name" value="Actin-like ATPase domain"/>
    <property type="match status" value="2"/>
</dbReference>
<feature type="domain" description="Carbohydrate kinase FGGY C-terminal" evidence="6">
    <location>
        <begin position="258"/>
        <end position="453"/>
    </location>
</feature>
<dbReference type="PANTHER" id="PTHR43095">
    <property type="entry name" value="SUGAR KINASE"/>
    <property type="match status" value="1"/>
</dbReference>
<proteinExistence type="inferred from homology"/>
<reference evidence="7 10" key="3">
    <citation type="submission" date="2020-11" db="EMBL/GenBank/DDBJ databases">
        <authorList>
            <consortium name="Pathogen Informatics"/>
        </authorList>
    </citation>
    <scope>NUCLEOTIDE SEQUENCE [LARGE SCALE GENOMIC DNA]</scope>
    <source>
        <strain evidence="7 10">NCTC12218</strain>
    </source>
</reference>
<dbReference type="InterPro" id="IPR043129">
    <property type="entry name" value="ATPase_NBD"/>
</dbReference>
<dbReference type="AlphaFoldDB" id="A0A7Z7QNN9"/>
<dbReference type="GO" id="GO:0046316">
    <property type="term" value="F:gluconokinase activity"/>
    <property type="evidence" value="ECO:0007669"/>
    <property type="project" value="UniProtKB-EC"/>
</dbReference>
<dbReference type="NCBIfam" id="TIGR01314">
    <property type="entry name" value="gntK_FGGY"/>
    <property type="match status" value="1"/>
</dbReference>
<evidence type="ECO:0000256" key="3">
    <source>
        <dbReference type="ARBA" id="ARBA00022777"/>
    </source>
</evidence>
<keyword evidence="3 4" id="KW-0418">Kinase</keyword>
<dbReference type="CDD" id="cd07770">
    <property type="entry name" value="ASKHA_NBD_FGGY_GntK"/>
    <property type="match status" value="1"/>
</dbReference>
<sequence>MKDFMMGVDIGTTSTKAVLYRTNGRIQLKKQIEYPLLTPEVDISEQDPEVIFKAVIETIQSVLIESEVSSEDVAFISFSAQMHSLLLIDENNQPLTNSMTWADNRARFATEDLRKHYEGHEIYKRTGTPLHAMSPLSKLWWLKNESLDLFNQARYFVDIKSYVLFRLTGEWVMDESIASATGLYHLKNRDWDSSVLDLLNISASQLPRLVETTKVLTIENNFTVQQLGLSIQTPIVVGASDGVLSNLGVNSIEKGEVAITIGTSGAIRTVVDHPVIDEKGRIFCYVLDEHHYVIGGPVNNGGVVLKWLRDELLASEIETAKRLGIDTYDVMSRIAQTVPPGSNGLLFHPYLTGERAPLWDSNARGSFIGLTLSHKKEHMIRAVMEGVLFNLYTVFLALVEVMEEVPQKIKATGGFSKSHLWRQMMADIFDCTVEIPKSYESSCLGACVLGLKALNHIEDYSIVETWMGATHQHVPHDKNVNLYQELASAFIQISRDLNYAYQTLSQFQNQLKDK</sequence>
<evidence type="ECO:0000313" key="11">
    <source>
        <dbReference type="Proteomes" id="UP000572988"/>
    </source>
</evidence>
<dbReference type="Proteomes" id="UP000264146">
    <property type="component" value="Chromosome"/>
</dbReference>
<dbReference type="InterPro" id="IPR000577">
    <property type="entry name" value="Carb_kinase_FGGY"/>
</dbReference>
<keyword evidence="2 4" id="KW-0808">Transferase</keyword>
<dbReference type="InterPro" id="IPR006002">
    <property type="entry name" value="Gluconate_kinase"/>
</dbReference>